<feature type="repeat" description="WD" evidence="3">
    <location>
        <begin position="782"/>
        <end position="822"/>
    </location>
</feature>
<dbReference type="PROSITE" id="PS50896">
    <property type="entry name" value="LISH"/>
    <property type="match status" value="1"/>
</dbReference>
<feature type="non-terminal residue" evidence="6">
    <location>
        <position position="1"/>
    </location>
</feature>
<name>A0A852JU26_SPIPA</name>
<dbReference type="InterPro" id="IPR040067">
    <property type="entry name" value="WDR47"/>
</dbReference>
<evidence type="ECO:0000256" key="2">
    <source>
        <dbReference type="ARBA" id="ARBA00022737"/>
    </source>
</evidence>
<feature type="non-terminal residue" evidence="6">
    <location>
        <position position="936"/>
    </location>
</feature>
<feature type="compositionally biased region" description="Polar residues" evidence="4">
    <location>
        <begin position="590"/>
        <end position="615"/>
    </location>
</feature>
<dbReference type="EMBL" id="WBNQ01057713">
    <property type="protein sequence ID" value="NXX69141.1"/>
    <property type="molecule type" value="Genomic_DNA"/>
</dbReference>
<dbReference type="Gene3D" id="2.130.10.10">
    <property type="entry name" value="YVTN repeat-like/Quinoprotein amine dehydrogenase"/>
    <property type="match status" value="2"/>
</dbReference>
<dbReference type="PROSITE" id="PS00678">
    <property type="entry name" value="WD_REPEATS_1"/>
    <property type="match status" value="1"/>
</dbReference>
<dbReference type="SMART" id="SM00667">
    <property type="entry name" value="LisH"/>
    <property type="match status" value="1"/>
</dbReference>
<dbReference type="PROSITE" id="PS50082">
    <property type="entry name" value="WD_REPEATS_2"/>
    <property type="match status" value="3"/>
</dbReference>
<evidence type="ECO:0000313" key="7">
    <source>
        <dbReference type="Proteomes" id="UP000618746"/>
    </source>
</evidence>
<dbReference type="InterPro" id="IPR057749">
    <property type="entry name" value="WDR47_COR"/>
</dbReference>
<dbReference type="PROSITE" id="PS50897">
    <property type="entry name" value="CTLH"/>
    <property type="match status" value="1"/>
</dbReference>
<dbReference type="SUPFAM" id="SSF50978">
    <property type="entry name" value="WD40 repeat-like"/>
    <property type="match status" value="1"/>
</dbReference>
<organism evidence="6 7">
    <name type="scientific">Spizella passerina</name>
    <name type="common">Chipping sparrow</name>
    <dbReference type="NCBI Taxonomy" id="40210"/>
    <lineage>
        <taxon>Eukaryota</taxon>
        <taxon>Metazoa</taxon>
        <taxon>Chordata</taxon>
        <taxon>Craniata</taxon>
        <taxon>Vertebrata</taxon>
        <taxon>Euteleostomi</taxon>
        <taxon>Archelosauria</taxon>
        <taxon>Archosauria</taxon>
        <taxon>Dinosauria</taxon>
        <taxon>Saurischia</taxon>
        <taxon>Theropoda</taxon>
        <taxon>Coelurosauria</taxon>
        <taxon>Aves</taxon>
        <taxon>Neognathae</taxon>
        <taxon>Neoaves</taxon>
        <taxon>Telluraves</taxon>
        <taxon>Australaves</taxon>
        <taxon>Passeriformes</taxon>
        <taxon>Passerellidae</taxon>
        <taxon>Spizella</taxon>
    </lineage>
</organism>
<gene>
    <name evidence="6" type="primary">Wdr47</name>
    <name evidence="6" type="ORF">SPIPAS_R05654</name>
</gene>
<evidence type="ECO:0000259" key="5">
    <source>
        <dbReference type="PROSITE" id="PS50897"/>
    </source>
</evidence>
<keyword evidence="1 3" id="KW-0853">WD repeat</keyword>
<evidence type="ECO:0000313" key="6">
    <source>
        <dbReference type="EMBL" id="NXX69141.1"/>
    </source>
</evidence>
<feature type="compositionally biased region" description="Polar residues" evidence="4">
    <location>
        <begin position="390"/>
        <end position="399"/>
    </location>
</feature>
<dbReference type="SMART" id="SM00668">
    <property type="entry name" value="CTLH"/>
    <property type="match status" value="1"/>
</dbReference>
<dbReference type="InterPro" id="IPR006594">
    <property type="entry name" value="LisH"/>
</dbReference>
<feature type="region of interest" description="Disordered" evidence="4">
    <location>
        <begin position="546"/>
        <end position="622"/>
    </location>
</feature>
<evidence type="ECO:0000256" key="4">
    <source>
        <dbReference type="SAM" id="MobiDB-lite"/>
    </source>
</evidence>
<feature type="compositionally biased region" description="Polar residues" evidence="4">
    <location>
        <begin position="556"/>
        <end position="581"/>
    </location>
</feature>
<feature type="compositionally biased region" description="Low complexity" evidence="4">
    <location>
        <begin position="546"/>
        <end position="555"/>
    </location>
</feature>
<dbReference type="Pfam" id="PF17814">
    <property type="entry name" value="LisH_TPL"/>
    <property type="match status" value="1"/>
</dbReference>
<proteinExistence type="predicted"/>
<dbReference type="Pfam" id="PF25602">
    <property type="entry name" value="WDR47_COR"/>
    <property type="match status" value="1"/>
</dbReference>
<reference evidence="6" key="1">
    <citation type="submission" date="2020-02" db="EMBL/GenBank/DDBJ databases">
        <title>Bird 10,000 Genomes (B10K) Project - Family phase.</title>
        <authorList>
            <person name="Zhang G."/>
        </authorList>
    </citation>
    <scope>NUCLEOTIDE SEQUENCE</scope>
    <source>
        <strain evidence="6">B10K-DU-023-52</strain>
        <tissue evidence="6">Mixed tissue sample</tissue>
    </source>
</reference>
<accession>A0A852JU26</accession>
<evidence type="ECO:0000256" key="1">
    <source>
        <dbReference type="ARBA" id="ARBA00022574"/>
    </source>
</evidence>
<dbReference type="Pfam" id="PF00400">
    <property type="entry name" value="WD40"/>
    <property type="match status" value="4"/>
</dbReference>
<dbReference type="InterPro" id="IPR036322">
    <property type="entry name" value="WD40_repeat_dom_sf"/>
</dbReference>
<feature type="compositionally biased region" description="Basic and acidic residues" evidence="4">
    <location>
        <begin position="414"/>
        <end position="423"/>
    </location>
</feature>
<dbReference type="InterPro" id="IPR001680">
    <property type="entry name" value="WD40_rpt"/>
</dbReference>
<keyword evidence="2" id="KW-0677">Repeat</keyword>
<protein>
    <submittedName>
        <fullName evidence="6">WDR47 protein</fullName>
    </submittedName>
</protein>
<dbReference type="PANTHER" id="PTHR19863">
    <property type="entry name" value="NEMITIN (NEURONAL ENRICHED MAP INTERACTING PROTEIN) HOMOLOG"/>
    <property type="match status" value="1"/>
</dbReference>
<sequence>MTAEETVNVKEAEIIKLILDFLNSRKLHISMLALEKESGVINGLFSDDMLFLRQLILDGQWDEVLQFIQPLECMEKFDKKRFRYIIMKQKFLEALCVNNAMSAEDEPQHLEFTMREAVQCLHALEEYCPSKEDYSKLCLLLTLPRLTNHAEFKDWNPSTARVHCFEEACVMVAEFIPADRKLSEAGFKASNNRLFQLVMKGLLYECCVEFCQSKATGEEITESEVLLGIDLLCGNGCDDLDLSLLSWLQNLPATVFSCAFEQKMLNIHVDKLLKPTKAAYADLLTPLISKLSPYPSSPMRRPQSADAYMTRSLNPALDGLSCGLTNHDKRVTDLGTKTSPMSHSFANFHYPGVQNLSRSLMLENTECHSIFEESPERSDTPVEPQHPIGSETSCQSSAPENEPLNAAQSQGSAKQEKNELRDSTEQFQEYYRQRLRYQQHLEQKEQQRQLYQQMLLEGGVHQEDGADQQQNLTEQFLNRLEEFHSATHPYPSVSSHNDLGFFNLSFVIRSIQKLGELNMGMDSLGNDVQTLSQQCNGSKGIASTNAASNFTSAPSDGSQRIATDSPNLNTSTPRKCGSANQIPFPEESPVQGSQSASEHAVSQPQSEDSSGNLSRTRGDEDDKSKKQFICINTLEDTQAVRAVAFHPSGSLYAVGSNSKTLRVCAYPEVIDPSAYNTPKQPVVRFKRNKHHKGSIYCVAWSPCGQLLATGSNDKYVKVLPFNAETCNATGPDLEFSMHDGTIRDLAFMEGPESGGAILISAGAGDCNIYTTDCQRGQGLHALSGHTGHILALYTWSGWMIASGSQDKTVRFWDLRVPSCVRVVGTTFHGTGKTCYHSSNHPGMKIDFEDVQGGGRDVSEGPQQLPVAGAAGCPGRAGGYAGKKQGSSRLGDLTKQLPLMVVGEHKDKVIQCRWHTQDLSFLSSSADRTVTLWTYNG</sequence>
<feature type="repeat" description="WD" evidence="3">
    <location>
        <begin position="901"/>
        <end position="936"/>
    </location>
</feature>
<evidence type="ECO:0000256" key="3">
    <source>
        <dbReference type="PROSITE-ProRule" id="PRU00221"/>
    </source>
</evidence>
<dbReference type="InterPro" id="IPR006595">
    <property type="entry name" value="CTLH_C"/>
</dbReference>
<dbReference type="AlphaFoldDB" id="A0A852JU26"/>
<dbReference type="InterPro" id="IPR054532">
    <property type="entry name" value="TPL_SMU1_LisH-like"/>
</dbReference>
<feature type="region of interest" description="Disordered" evidence="4">
    <location>
        <begin position="371"/>
        <end position="423"/>
    </location>
</feature>
<feature type="repeat" description="WD" evidence="3">
    <location>
        <begin position="688"/>
        <end position="718"/>
    </location>
</feature>
<dbReference type="PROSITE" id="PS50294">
    <property type="entry name" value="WD_REPEATS_REGION"/>
    <property type="match status" value="1"/>
</dbReference>
<dbReference type="PANTHER" id="PTHR19863:SF5">
    <property type="entry name" value="WD REPEAT-CONTAINING PROTEIN 47"/>
    <property type="match status" value="1"/>
</dbReference>
<keyword evidence="7" id="KW-1185">Reference proteome</keyword>
<dbReference type="InterPro" id="IPR019775">
    <property type="entry name" value="WD40_repeat_CS"/>
</dbReference>
<feature type="compositionally biased region" description="Basic and acidic residues" evidence="4">
    <location>
        <begin position="371"/>
        <end position="380"/>
    </location>
</feature>
<feature type="domain" description="CTLH" evidence="5">
    <location>
        <begin position="45"/>
        <end position="102"/>
    </location>
</feature>
<dbReference type="SMART" id="SM00320">
    <property type="entry name" value="WD40"/>
    <property type="match status" value="5"/>
</dbReference>
<comment type="caution">
    <text evidence="6">The sequence shown here is derived from an EMBL/GenBank/DDBJ whole genome shotgun (WGS) entry which is preliminary data.</text>
</comment>
<dbReference type="OrthoDB" id="187712at2759"/>
<dbReference type="InterPro" id="IPR015943">
    <property type="entry name" value="WD40/YVTN_repeat-like_dom_sf"/>
</dbReference>
<dbReference type="Proteomes" id="UP000618746">
    <property type="component" value="Unassembled WGS sequence"/>
</dbReference>